<accession>A0A840PCL4</accession>
<dbReference type="InterPro" id="IPR053918">
    <property type="entry name" value="DUF6980"/>
</dbReference>
<feature type="domain" description="DUF6980" evidence="1">
    <location>
        <begin position="4"/>
        <end position="70"/>
    </location>
</feature>
<dbReference type="EMBL" id="JACHGN010000006">
    <property type="protein sequence ID" value="MBB5133765.1"/>
    <property type="molecule type" value="Genomic_DNA"/>
</dbReference>
<proteinExistence type="predicted"/>
<evidence type="ECO:0000313" key="2">
    <source>
        <dbReference type="EMBL" id="MBB5133765.1"/>
    </source>
</evidence>
<keyword evidence="3" id="KW-1185">Reference proteome</keyword>
<gene>
    <name evidence="2" type="ORF">HNP84_003491</name>
</gene>
<dbReference type="AlphaFoldDB" id="A0A840PCL4"/>
<evidence type="ECO:0000313" key="3">
    <source>
        <dbReference type="Proteomes" id="UP000578449"/>
    </source>
</evidence>
<dbReference type="RefSeq" id="WP_185050692.1">
    <property type="nucleotide sequence ID" value="NZ_BAABIX010000001.1"/>
</dbReference>
<organism evidence="2 3">
    <name type="scientific">Thermocatellispora tengchongensis</name>
    <dbReference type="NCBI Taxonomy" id="1073253"/>
    <lineage>
        <taxon>Bacteria</taxon>
        <taxon>Bacillati</taxon>
        <taxon>Actinomycetota</taxon>
        <taxon>Actinomycetes</taxon>
        <taxon>Streptosporangiales</taxon>
        <taxon>Streptosporangiaceae</taxon>
        <taxon>Thermocatellispora</taxon>
    </lineage>
</organism>
<protein>
    <recommendedName>
        <fullName evidence="1">DUF6980 domain-containing protein</fullName>
    </recommendedName>
</protein>
<evidence type="ECO:0000259" key="1">
    <source>
        <dbReference type="Pfam" id="PF22400"/>
    </source>
</evidence>
<dbReference type="Pfam" id="PF22400">
    <property type="entry name" value="DUF6980"/>
    <property type="match status" value="1"/>
</dbReference>
<reference evidence="2 3" key="1">
    <citation type="submission" date="2020-08" db="EMBL/GenBank/DDBJ databases">
        <title>Genomic Encyclopedia of Type Strains, Phase IV (KMG-IV): sequencing the most valuable type-strain genomes for metagenomic binning, comparative biology and taxonomic classification.</title>
        <authorList>
            <person name="Goeker M."/>
        </authorList>
    </citation>
    <scope>NUCLEOTIDE SEQUENCE [LARGE SCALE GENOMIC DNA]</scope>
    <source>
        <strain evidence="2 3">DSM 45615</strain>
    </source>
</reference>
<name>A0A840PCL4_9ACTN</name>
<dbReference type="Proteomes" id="UP000578449">
    <property type="component" value="Unassembled WGS sequence"/>
</dbReference>
<comment type="caution">
    <text evidence="2">The sequence shown here is derived from an EMBL/GenBank/DDBJ whole genome shotgun (WGS) entry which is preliminary data.</text>
</comment>
<sequence>MNGHCCESMARQMAWHCDDHEDAFDCPDALVSFNARSQEYGLIVHDGGTSVIVIDFCPWCGSRLSVSQRGRR</sequence>